<dbReference type="EMBL" id="JACIES010000004">
    <property type="protein sequence ID" value="MBB4026208.1"/>
    <property type="molecule type" value="Genomic_DNA"/>
</dbReference>
<evidence type="ECO:0000313" key="8">
    <source>
        <dbReference type="EMBL" id="MBB4026208.1"/>
    </source>
</evidence>
<dbReference type="InterPro" id="IPR012944">
    <property type="entry name" value="SusD_RagB_dom"/>
</dbReference>
<dbReference type="InterPro" id="IPR033985">
    <property type="entry name" value="SusD-like_N"/>
</dbReference>
<proteinExistence type="inferred from homology"/>
<dbReference type="Gene3D" id="1.25.40.390">
    <property type="match status" value="1"/>
</dbReference>
<evidence type="ECO:0000259" key="6">
    <source>
        <dbReference type="Pfam" id="PF07980"/>
    </source>
</evidence>
<dbReference type="GeneID" id="93102386"/>
<dbReference type="OrthoDB" id="724176at2"/>
<name>A0A7W6HXE8_9BACT</name>
<dbReference type="Proteomes" id="UP000546007">
    <property type="component" value="Unassembled WGS sequence"/>
</dbReference>
<dbReference type="Pfam" id="PF14322">
    <property type="entry name" value="SusD-like_3"/>
    <property type="match status" value="1"/>
</dbReference>
<dbReference type="InterPro" id="IPR011990">
    <property type="entry name" value="TPR-like_helical_dom_sf"/>
</dbReference>
<evidence type="ECO:0000256" key="2">
    <source>
        <dbReference type="ARBA" id="ARBA00006275"/>
    </source>
</evidence>
<reference evidence="8 9" key="1">
    <citation type="submission" date="2020-08" db="EMBL/GenBank/DDBJ databases">
        <title>Genomic Encyclopedia of Type Strains, Phase IV (KMG-IV): sequencing the most valuable type-strain genomes for metagenomic binning, comparative biology and taxonomic classification.</title>
        <authorList>
            <person name="Goeker M."/>
        </authorList>
    </citation>
    <scope>NUCLEOTIDE SEQUENCE [LARGE SCALE GENOMIC DNA]</scope>
    <source>
        <strain evidence="8 9">DSM 105721</strain>
    </source>
</reference>
<evidence type="ECO:0000256" key="5">
    <source>
        <dbReference type="ARBA" id="ARBA00023237"/>
    </source>
</evidence>
<accession>A0A7W6HXE8</accession>
<organism evidence="8 9">
    <name type="scientific">Butyricimonas faecihominis</name>
    <dbReference type="NCBI Taxonomy" id="1472416"/>
    <lineage>
        <taxon>Bacteria</taxon>
        <taxon>Pseudomonadati</taxon>
        <taxon>Bacteroidota</taxon>
        <taxon>Bacteroidia</taxon>
        <taxon>Bacteroidales</taxon>
        <taxon>Odoribacteraceae</taxon>
        <taxon>Butyricimonas</taxon>
    </lineage>
</organism>
<evidence type="ECO:0000256" key="3">
    <source>
        <dbReference type="ARBA" id="ARBA00022729"/>
    </source>
</evidence>
<evidence type="ECO:0008006" key="10">
    <source>
        <dbReference type="Google" id="ProtNLM"/>
    </source>
</evidence>
<comment type="caution">
    <text evidence="8">The sequence shown here is derived from an EMBL/GenBank/DDBJ whole genome shotgun (WGS) entry which is preliminary data.</text>
</comment>
<dbReference type="SUPFAM" id="SSF48452">
    <property type="entry name" value="TPR-like"/>
    <property type="match status" value="1"/>
</dbReference>
<protein>
    <recommendedName>
        <fullName evidence="10">RagB/SusD family nutrient uptake outer membrane protein</fullName>
    </recommendedName>
</protein>
<keyword evidence="4" id="KW-0472">Membrane</keyword>
<dbReference type="RefSeq" id="WP_151411875.1">
    <property type="nucleotide sequence ID" value="NZ_AP028155.1"/>
</dbReference>
<comment type="subcellular location">
    <subcellularLocation>
        <location evidence="1">Cell outer membrane</location>
    </subcellularLocation>
</comment>
<comment type="similarity">
    <text evidence="2">Belongs to the SusD family.</text>
</comment>
<feature type="domain" description="SusD-like N-terminal" evidence="7">
    <location>
        <begin position="107"/>
        <end position="231"/>
    </location>
</feature>
<keyword evidence="3" id="KW-0732">Signal</keyword>
<sequence>MKFKNILVIVCSIFLGTGCNEFLDLVPEDDILTIPKIFETRTGAARWKNDACAGFKTYAVDLNWNPALAGADEYTAGDYARKGQGYISTLYIADGLQTALSPINDIWTYDGVYYYIRYCNTFLQYIGDVYNLRPGELERWTAEVKALKAFYYFELVKRYGPIVLVPQNIDVYAPMEEQRQSRSSVDSCFKAITDLLDEAIPYLQVFAEKDADQRDFFSKEGAMGLKARVLLYAASPLFNGGLSQYRNFTNKNGEKLFSEEDKEKWRVAAEYTEEVIEYLENNGYKLISGNEDKSTALLNTMRDLECSVWAPNWANSTEAVMMVAGYNNLYQHLLPKLGSSTSDIHYSGVLKGTLGTSIRMVNKFYTANGLPIEEDKTWTYGDGYAMAQERDPAYTKVVPLGTDVLALHLKREPRFYATIAAPGLYWQRGVYDSYNMIVDSYRGGAFGLKQDRINGDYEQNITGYYIKKGTRSEFNTSSYSNDIMSFAANVHVVIRLAELYLIAAEAWNEYEGPNGVHRTQIFDRLNAIRERAGLSTVQDSWGRYGINPNKFNEQVGLRDIIRRERTIELMFEGHRFWDVRRWGTAIDEGWNDKPQAWVVTAQTWQGFYNNFQGPVTVWDKAAFNPSRDYLFPIKSEEAMISGIVQNPGW</sequence>
<dbReference type="Pfam" id="PF07980">
    <property type="entry name" value="SusD_RagB"/>
    <property type="match status" value="1"/>
</dbReference>
<gene>
    <name evidence="8" type="ORF">GGR14_001998</name>
</gene>
<evidence type="ECO:0000256" key="1">
    <source>
        <dbReference type="ARBA" id="ARBA00004442"/>
    </source>
</evidence>
<dbReference type="GO" id="GO:0009279">
    <property type="term" value="C:cell outer membrane"/>
    <property type="evidence" value="ECO:0007669"/>
    <property type="project" value="UniProtKB-SubCell"/>
</dbReference>
<feature type="domain" description="RagB/SusD" evidence="6">
    <location>
        <begin position="351"/>
        <end position="649"/>
    </location>
</feature>
<keyword evidence="5" id="KW-0998">Cell outer membrane</keyword>
<evidence type="ECO:0000259" key="7">
    <source>
        <dbReference type="Pfam" id="PF14322"/>
    </source>
</evidence>
<evidence type="ECO:0000256" key="4">
    <source>
        <dbReference type="ARBA" id="ARBA00023136"/>
    </source>
</evidence>
<keyword evidence="9" id="KW-1185">Reference proteome</keyword>
<dbReference type="PROSITE" id="PS51257">
    <property type="entry name" value="PROKAR_LIPOPROTEIN"/>
    <property type="match status" value="1"/>
</dbReference>
<dbReference type="AlphaFoldDB" id="A0A7W6HXE8"/>
<evidence type="ECO:0000313" key="9">
    <source>
        <dbReference type="Proteomes" id="UP000546007"/>
    </source>
</evidence>